<gene>
    <name evidence="3" type="ORF">AKG39_04445</name>
</gene>
<evidence type="ECO:0000313" key="4">
    <source>
        <dbReference type="Proteomes" id="UP000036873"/>
    </source>
</evidence>
<dbReference type="PANTHER" id="PTHR37945">
    <property type="entry name" value="EXTRACELLULAR TUNGSTATE BINDING PROTEIN"/>
    <property type="match status" value="1"/>
</dbReference>
<dbReference type="Proteomes" id="UP000036873">
    <property type="component" value="Unassembled WGS sequence"/>
</dbReference>
<feature type="chain" id="PRO_5038784366" evidence="1">
    <location>
        <begin position="23"/>
        <end position="285"/>
    </location>
</feature>
<accession>A0A0L6U388</accession>
<evidence type="ECO:0000259" key="2">
    <source>
        <dbReference type="Pfam" id="PF12849"/>
    </source>
</evidence>
<dbReference type="InterPro" id="IPR024370">
    <property type="entry name" value="PBP_domain"/>
</dbReference>
<protein>
    <submittedName>
        <fullName evidence="3">Tungsten ABC transporter substrate-binding protein</fullName>
    </submittedName>
</protein>
<evidence type="ECO:0000256" key="1">
    <source>
        <dbReference type="SAM" id="SignalP"/>
    </source>
</evidence>
<proteinExistence type="predicted"/>
<organism evidence="3 4">
    <name type="scientific">Acetobacterium bakii</name>
    <dbReference type="NCBI Taxonomy" id="52689"/>
    <lineage>
        <taxon>Bacteria</taxon>
        <taxon>Bacillati</taxon>
        <taxon>Bacillota</taxon>
        <taxon>Clostridia</taxon>
        <taxon>Eubacteriales</taxon>
        <taxon>Eubacteriaceae</taxon>
        <taxon>Acetobacterium</taxon>
    </lineage>
</organism>
<dbReference type="AlphaFoldDB" id="A0A0L6U388"/>
<dbReference type="InterPro" id="IPR052738">
    <property type="entry name" value="ABC-Tungstate_binding"/>
</dbReference>
<evidence type="ECO:0000313" key="3">
    <source>
        <dbReference type="EMBL" id="KNZ42971.1"/>
    </source>
</evidence>
<keyword evidence="4" id="KW-1185">Reference proteome</keyword>
<reference evidence="4" key="1">
    <citation type="submission" date="2015-07" db="EMBL/GenBank/DDBJ databases">
        <title>Draft genome sequence of Acetobacterium bakii DSM 8293, a potential psychrophilic chemical producer through syngas fermentation.</title>
        <authorList>
            <person name="Song Y."/>
            <person name="Hwang S."/>
            <person name="Cho B.-K."/>
        </authorList>
    </citation>
    <scope>NUCLEOTIDE SEQUENCE [LARGE SCALE GENOMIC DNA]</scope>
    <source>
        <strain evidence="4">DSM 8239</strain>
    </source>
</reference>
<dbReference type="RefSeq" id="WP_050739153.1">
    <property type="nucleotide sequence ID" value="NZ_LGYO01000008.1"/>
</dbReference>
<feature type="signal peptide" evidence="1">
    <location>
        <begin position="1"/>
        <end position="22"/>
    </location>
</feature>
<dbReference type="STRING" id="52689.AKG39_04445"/>
<dbReference type="SUPFAM" id="SSF53850">
    <property type="entry name" value="Periplasmic binding protein-like II"/>
    <property type="match status" value="1"/>
</dbReference>
<dbReference type="Pfam" id="PF12849">
    <property type="entry name" value="PBP_like_2"/>
    <property type="match status" value="1"/>
</dbReference>
<keyword evidence="1" id="KW-0732">Signal</keyword>
<feature type="domain" description="PBP" evidence="2">
    <location>
        <begin position="35"/>
        <end position="262"/>
    </location>
</feature>
<dbReference type="PANTHER" id="PTHR37945:SF1">
    <property type="entry name" value="EXTRACELLULAR TUNGSTATE BINDING PROTEIN"/>
    <property type="match status" value="1"/>
</dbReference>
<dbReference type="EMBL" id="LGYO01000008">
    <property type="protein sequence ID" value="KNZ42971.1"/>
    <property type="molecule type" value="Genomic_DNA"/>
</dbReference>
<dbReference type="OrthoDB" id="186379at2"/>
<dbReference type="PROSITE" id="PS51257">
    <property type="entry name" value="PROKAR_LIPOPROTEIN"/>
    <property type="match status" value="1"/>
</dbReference>
<name>A0A0L6U388_9FIRM</name>
<sequence>MKKKLTLFLAVIFVCALALSFAGCTTTEKALEPGSNGEIILATTTSTQDSGLLEVILPDFEAKTGIAVKVVAVGTGKAIEMGTKGEADVLLVHARTQEDKFMADGFGVERFDVMYNDFVVLGPTADPAQVKANASADAVKAFTAIAGVPSTFVSRDDKSGTNTKELEIWKAANITPAGDWYVRTGTGMGETLTVTNEKLGYTLADRATYANMKDTLSGLEVVCEGDPLLLNPYGVITVSPTINDQINADGAKAFADWIISPETQELIGSYEISGEQLFIPSAEQK</sequence>
<dbReference type="PATRIC" id="fig|52689.4.peg.3941"/>
<dbReference type="Gene3D" id="3.40.190.10">
    <property type="entry name" value="Periplasmic binding protein-like II"/>
    <property type="match status" value="2"/>
</dbReference>
<comment type="caution">
    <text evidence="3">The sequence shown here is derived from an EMBL/GenBank/DDBJ whole genome shotgun (WGS) entry which is preliminary data.</text>
</comment>